<dbReference type="Proteomes" id="UP001153365">
    <property type="component" value="Unassembled WGS sequence"/>
</dbReference>
<keyword evidence="3" id="KW-1185">Reference proteome</keyword>
<evidence type="ECO:0000313" key="3">
    <source>
        <dbReference type="Proteomes" id="UP001153365"/>
    </source>
</evidence>
<evidence type="ECO:0000313" key="2">
    <source>
        <dbReference type="EMBL" id="CAH7685786.1"/>
    </source>
</evidence>
<feature type="region of interest" description="Disordered" evidence="1">
    <location>
        <begin position="30"/>
        <end position="50"/>
    </location>
</feature>
<evidence type="ECO:0000256" key="1">
    <source>
        <dbReference type="SAM" id="MobiDB-lite"/>
    </source>
</evidence>
<sequence>MPFWWKFPGYPSKHWRMVSLRDDKLGASDMFSHSSTSSKTSNDHDKMSHA</sequence>
<dbReference type="EMBL" id="CALTRL010005744">
    <property type="protein sequence ID" value="CAH7685786.1"/>
    <property type="molecule type" value="Genomic_DNA"/>
</dbReference>
<organism evidence="2 3">
    <name type="scientific">Phakopsora pachyrhizi</name>
    <name type="common">Asian soybean rust disease fungus</name>
    <dbReference type="NCBI Taxonomy" id="170000"/>
    <lineage>
        <taxon>Eukaryota</taxon>
        <taxon>Fungi</taxon>
        <taxon>Dikarya</taxon>
        <taxon>Basidiomycota</taxon>
        <taxon>Pucciniomycotina</taxon>
        <taxon>Pucciniomycetes</taxon>
        <taxon>Pucciniales</taxon>
        <taxon>Phakopsoraceae</taxon>
        <taxon>Phakopsora</taxon>
    </lineage>
</organism>
<accession>A0AAV0BI84</accession>
<comment type="caution">
    <text evidence="2">The sequence shown here is derived from an EMBL/GenBank/DDBJ whole genome shotgun (WGS) entry which is preliminary data.</text>
</comment>
<protein>
    <submittedName>
        <fullName evidence="2">Uncharacterized protein</fullName>
    </submittedName>
</protein>
<dbReference type="AlphaFoldDB" id="A0AAV0BI84"/>
<proteinExistence type="predicted"/>
<reference evidence="2" key="1">
    <citation type="submission" date="2022-06" db="EMBL/GenBank/DDBJ databases">
        <authorList>
            <consortium name="SYNGENTA / RWTH Aachen University"/>
        </authorList>
    </citation>
    <scope>NUCLEOTIDE SEQUENCE</scope>
</reference>
<gene>
    <name evidence="2" type="ORF">PPACK8108_LOCUS20364</name>
</gene>
<feature type="compositionally biased region" description="Basic and acidic residues" evidence="1">
    <location>
        <begin position="41"/>
        <end position="50"/>
    </location>
</feature>
<name>A0AAV0BI84_PHAPC</name>